<feature type="transmembrane region" description="Helical" evidence="6">
    <location>
        <begin position="261"/>
        <end position="282"/>
    </location>
</feature>
<gene>
    <name evidence="8" type="ORF">SLS58_011329</name>
</gene>
<dbReference type="EMBL" id="JAKEKT020000180">
    <property type="protein sequence ID" value="KAL1632766.1"/>
    <property type="molecule type" value="Genomic_DNA"/>
</dbReference>
<evidence type="ECO:0000313" key="8">
    <source>
        <dbReference type="EMBL" id="KAL1632766.1"/>
    </source>
</evidence>
<evidence type="ECO:0000256" key="6">
    <source>
        <dbReference type="SAM" id="Phobius"/>
    </source>
</evidence>
<proteinExistence type="predicted"/>
<feature type="compositionally biased region" description="Polar residues" evidence="5">
    <location>
        <begin position="26"/>
        <end position="36"/>
    </location>
</feature>
<feature type="transmembrane region" description="Helical" evidence="6">
    <location>
        <begin position="510"/>
        <end position="537"/>
    </location>
</feature>
<organism evidence="8 9">
    <name type="scientific">Diplodia intermedia</name>
    <dbReference type="NCBI Taxonomy" id="856260"/>
    <lineage>
        <taxon>Eukaryota</taxon>
        <taxon>Fungi</taxon>
        <taxon>Dikarya</taxon>
        <taxon>Ascomycota</taxon>
        <taxon>Pezizomycotina</taxon>
        <taxon>Dothideomycetes</taxon>
        <taxon>Dothideomycetes incertae sedis</taxon>
        <taxon>Botryosphaeriales</taxon>
        <taxon>Botryosphaeriaceae</taxon>
        <taxon>Diplodia</taxon>
    </lineage>
</organism>
<feature type="transmembrane region" description="Helical" evidence="6">
    <location>
        <begin position="162"/>
        <end position="184"/>
    </location>
</feature>
<keyword evidence="4 6" id="KW-0472">Membrane</keyword>
<keyword evidence="9" id="KW-1185">Reference proteome</keyword>
<evidence type="ECO:0000313" key="9">
    <source>
        <dbReference type="Proteomes" id="UP001521184"/>
    </source>
</evidence>
<feature type="transmembrane region" description="Helical" evidence="6">
    <location>
        <begin position="577"/>
        <end position="598"/>
    </location>
</feature>
<feature type="transmembrane region" description="Helical" evidence="6">
    <location>
        <begin position="294"/>
        <end position="317"/>
    </location>
</feature>
<dbReference type="InterPro" id="IPR020846">
    <property type="entry name" value="MFS_dom"/>
</dbReference>
<dbReference type="PANTHER" id="PTHR23502">
    <property type="entry name" value="MAJOR FACILITATOR SUPERFAMILY"/>
    <property type="match status" value="1"/>
</dbReference>
<dbReference type="PROSITE" id="PS50850">
    <property type="entry name" value="MFS"/>
    <property type="match status" value="1"/>
</dbReference>
<evidence type="ECO:0000259" key="7">
    <source>
        <dbReference type="PROSITE" id="PS50850"/>
    </source>
</evidence>
<dbReference type="Gene3D" id="1.20.1250.20">
    <property type="entry name" value="MFS general substrate transporter like domains"/>
    <property type="match status" value="1"/>
</dbReference>
<feature type="transmembrane region" description="Helical" evidence="6">
    <location>
        <begin position="210"/>
        <end position="228"/>
    </location>
</feature>
<dbReference type="InterPro" id="IPR011701">
    <property type="entry name" value="MFS"/>
</dbReference>
<feature type="transmembrane region" description="Helical" evidence="6">
    <location>
        <begin position="394"/>
        <end position="420"/>
    </location>
</feature>
<feature type="transmembrane region" description="Helical" evidence="6">
    <location>
        <begin position="235"/>
        <end position="255"/>
    </location>
</feature>
<sequence length="616" mass="67781">MQSILQYRRFGLAAQAQIQRDLEKANTITIRPQNEQPRAPSPQSEKDLGDPRSKEEEENEDEEEKEEPFTPGRSTDSVSISSSNSSTSQEIEPVAVDRVHTAATARTQYTARAALGHSLTGIEARDRRTHEGKGEQVFVVGWEGESDPLNPRNWSTPKRVGVTLQISAVAFAVCAASSIDAAILPQGAAEFGVSEVAETLATGRDYHEPVGMFLIGFGCGALVAGPFSETFGRTIVYMGSLAIYSIWIMAAGLAPNFGAQIVFRFLAGCSASTPLTCAGGSVSDMYNGLEKTWGFPLFAVAAFGGPVLGPVIGAYIGPSPLISWRWSEWIMLVTSGLVLTMLFFCMPETFSPVLLQWKAQQLRKITGDHRFQAEHEIVEATLFTRLKVAMTRPFLMITEPIIMLMTLYLSVIYIVLFTFLDGYAYIFQETYGISQGLTNIIFVAMFIGIVMAVFLVPVVYRITVRDLERAKAKGAAFFNPETRLWYAMLGAAPAIPIALFWQGWTARVSISIWSPIIATALFGYGIIGIFLSAYMYIIDSYEMYAASALTFVTLVRYFAAGGMTVVGIPFYENMGVPYTLTILACISALMTPIPYALYKWGHLVRKHSKYAVTREV</sequence>
<evidence type="ECO:0000256" key="2">
    <source>
        <dbReference type="ARBA" id="ARBA00022692"/>
    </source>
</evidence>
<comment type="caution">
    <text evidence="8">The sequence shown here is derived from an EMBL/GenBank/DDBJ whole genome shotgun (WGS) entry which is preliminary data.</text>
</comment>
<dbReference type="Proteomes" id="UP001521184">
    <property type="component" value="Unassembled WGS sequence"/>
</dbReference>
<comment type="subcellular location">
    <subcellularLocation>
        <location evidence="1">Membrane</location>
        <topology evidence="1">Multi-pass membrane protein</topology>
    </subcellularLocation>
</comment>
<feature type="region of interest" description="Disordered" evidence="5">
    <location>
        <begin position="24"/>
        <end position="95"/>
    </location>
</feature>
<evidence type="ECO:0000256" key="5">
    <source>
        <dbReference type="SAM" id="MobiDB-lite"/>
    </source>
</evidence>
<feature type="domain" description="Major facilitator superfamily (MFS) profile" evidence="7">
    <location>
        <begin position="162"/>
        <end position="599"/>
    </location>
</feature>
<dbReference type="CDD" id="cd17323">
    <property type="entry name" value="MFS_Tpo1_MDR_like"/>
    <property type="match status" value="1"/>
</dbReference>
<feature type="transmembrane region" description="Helical" evidence="6">
    <location>
        <begin position="549"/>
        <end position="571"/>
    </location>
</feature>
<reference evidence="8 9" key="1">
    <citation type="journal article" date="2023" name="Plant Dis.">
        <title>First Report of Diplodia intermedia Causing Canker and Dieback Diseases on Apple Trees in Canada.</title>
        <authorList>
            <person name="Ellouze W."/>
            <person name="Ilyukhin E."/>
            <person name="Sulman M."/>
            <person name="Ali S."/>
        </authorList>
    </citation>
    <scope>NUCLEOTIDE SEQUENCE [LARGE SCALE GENOMIC DNA]</scope>
    <source>
        <strain evidence="8 9">M45-28</strain>
    </source>
</reference>
<feature type="compositionally biased region" description="Basic and acidic residues" evidence="5">
    <location>
        <begin position="44"/>
        <end position="55"/>
    </location>
</feature>
<feature type="compositionally biased region" description="Low complexity" evidence="5">
    <location>
        <begin position="74"/>
        <end position="88"/>
    </location>
</feature>
<feature type="transmembrane region" description="Helical" evidence="6">
    <location>
        <begin position="484"/>
        <end position="504"/>
    </location>
</feature>
<evidence type="ECO:0000256" key="1">
    <source>
        <dbReference type="ARBA" id="ARBA00004141"/>
    </source>
</evidence>
<protein>
    <recommendedName>
        <fullName evidence="7">Major facilitator superfamily (MFS) profile domain-containing protein</fullName>
    </recommendedName>
</protein>
<dbReference type="PANTHER" id="PTHR23502:SF47">
    <property type="entry name" value="MAJOR FACILITATOR SUPERFAMILY (MFS) PROFILE DOMAIN-CONTAINING PROTEIN-RELATED"/>
    <property type="match status" value="1"/>
</dbReference>
<dbReference type="Pfam" id="PF07690">
    <property type="entry name" value="MFS_1"/>
    <property type="match status" value="1"/>
</dbReference>
<evidence type="ECO:0000256" key="4">
    <source>
        <dbReference type="ARBA" id="ARBA00023136"/>
    </source>
</evidence>
<feature type="transmembrane region" description="Helical" evidence="6">
    <location>
        <begin position="329"/>
        <end position="355"/>
    </location>
</feature>
<dbReference type="InterPro" id="IPR036259">
    <property type="entry name" value="MFS_trans_sf"/>
</dbReference>
<dbReference type="SUPFAM" id="SSF103473">
    <property type="entry name" value="MFS general substrate transporter"/>
    <property type="match status" value="1"/>
</dbReference>
<accession>A0ABR3SZN7</accession>
<keyword evidence="2 6" id="KW-0812">Transmembrane</keyword>
<name>A0ABR3SZN7_9PEZI</name>
<feature type="transmembrane region" description="Helical" evidence="6">
    <location>
        <begin position="440"/>
        <end position="463"/>
    </location>
</feature>
<keyword evidence="3 6" id="KW-1133">Transmembrane helix</keyword>
<evidence type="ECO:0000256" key="3">
    <source>
        <dbReference type="ARBA" id="ARBA00022989"/>
    </source>
</evidence>
<feature type="compositionally biased region" description="Acidic residues" evidence="5">
    <location>
        <begin position="56"/>
        <end position="66"/>
    </location>
</feature>